<dbReference type="AlphaFoldDB" id="A0AAV7S4X5"/>
<organism evidence="2 3">
    <name type="scientific">Pleurodeles waltl</name>
    <name type="common">Iberian ribbed newt</name>
    <dbReference type="NCBI Taxonomy" id="8319"/>
    <lineage>
        <taxon>Eukaryota</taxon>
        <taxon>Metazoa</taxon>
        <taxon>Chordata</taxon>
        <taxon>Craniata</taxon>
        <taxon>Vertebrata</taxon>
        <taxon>Euteleostomi</taxon>
        <taxon>Amphibia</taxon>
        <taxon>Batrachia</taxon>
        <taxon>Caudata</taxon>
        <taxon>Salamandroidea</taxon>
        <taxon>Salamandridae</taxon>
        <taxon>Pleurodelinae</taxon>
        <taxon>Pleurodeles</taxon>
    </lineage>
</organism>
<comment type="caution">
    <text evidence="2">The sequence shown here is derived from an EMBL/GenBank/DDBJ whole genome shotgun (WGS) entry which is preliminary data.</text>
</comment>
<gene>
    <name evidence="2" type="ORF">NDU88_011908</name>
</gene>
<protein>
    <submittedName>
        <fullName evidence="2">Uncharacterized protein</fullName>
    </submittedName>
</protein>
<feature type="compositionally biased region" description="Basic and acidic residues" evidence="1">
    <location>
        <begin position="196"/>
        <end position="208"/>
    </location>
</feature>
<feature type="compositionally biased region" description="Low complexity" evidence="1">
    <location>
        <begin position="20"/>
        <end position="33"/>
    </location>
</feature>
<dbReference type="EMBL" id="JANPWB010000009">
    <property type="protein sequence ID" value="KAJ1159240.1"/>
    <property type="molecule type" value="Genomic_DNA"/>
</dbReference>
<feature type="region of interest" description="Disordered" evidence="1">
    <location>
        <begin position="20"/>
        <end position="128"/>
    </location>
</feature>
<feature type="compositionally biased region" description="Low complexity" evidence="1">
    <location>
        <begin position="77"/>
        <end position="88"/>
    </location>
</feature>
<evidence type="ECO:0000313" key="3">
    <source>
        <dbReference type="Proteomes" id="UP001066276"/>
    </source>
</evidence>
<reference evidence="2" key="1">
    <citation type="journal article" date="2022" name="bioRxiv">
        <title>Sequencing and chromosome-scale assembly of the giantPleurodeles waltlgenome.</title>
        <authorList>
            <person name="Brown T."/>
            <person name="Elewa A."/>
            <person name="Iarovenko S."/>
            <person name="Subramanian E."/>
            <person name="Araus A.J."/>
            <person name="Petzold A."/>
            <person name="Susuki M."/>
            <person name="Suzuki K.-i.T."/>
            <person name="Hayashi T."/>
            <person name="Toyoda A."/>
            <person name="Oliveira C."/>
            <person name="Osipova E."/>
            <person name="Leigh N.D."/>
            <person name="Simon A."/>
            <person name="Yun M.H."/>
        </authorList>
    </citation>
    <scope>NUCLEOTIDE SEQUENCE</scope>
    <source>
        <strain evidence="2">20211129_DDA</strain>
        <tissue evidence="2">Liver</tissue>
    </source>
</reference>
<dbReference type="Proteomes" id="UP001066276">
    <property type="component" value="Chromosome 5"/>
</dbReference>
<accession>A0AAV7S4X5</accession>
<keyword evidence="3" id="KW-1185">Reference proteome</keyword>
<feature type="region of interest" description="Disordered" evidence="1">
    <location>
        <begin position="147"/>
        <end position="208"/>
    </location>
</feature>
<name>A0AAV7S4X5_PLEWA</name>
<evidence type="ECO:0000256" key="1">
    <source>
        <dbReference type="SAM" id="MobiDB-lite"/>
    </source>
</evidence>
<proteinExistence type="predicted"/>
<evidence type="ECO:0000313" key="2">
    <source>
        <dbReference type="EMBL" id="KAJ1159240.1"/>
    </source>
</evidence>
<sequence length="208" mass="21383">MPPGRTATSASHCSVFFAVSTPSGATPAPRSSAAPPPDGASLQPGPRTPTGIPAAAGGLDQRPPPSTGRRLQRRLGPQPSTRPQPQSRAGPCIFRGPPVSRSATSPHPDWVRSHLGSRAPTGSSVAAGRLVQSPPLFWAVRPHAAPDHGPVRGRGLGRAPKPPALKFAEGPFLPPALSRVATGAPTHRPLPSARPLRTDPDRPGEGAL</sequence>